<evidence type="ECO:0000256" key="2">
    <source>
        <dbReference type="SAM" id="SignalP"/>
    </source>
</evidence>
<feature type="signal peptide" evidence="2">
    <location>
        <begin position="1"/>
        <end position="31"/>
    </location>
</feature>
<dbReference type="AlphaFoldDB" id="D2AWG9"/>
<dbReference type="Pfam" id="PF13472">
    <property type="entry name" value="Lipase_GDSL_2"/>
    <property type="match status" value="1"/>
</dbReference>
<dbReference type="InterPro" id="IPR036514">
    <property type="entry name" value="SGNH_hydro_sf"/>
</dbReference>
<dbReference type="CDD" id="cd01833">
    <property type="entry name" value="XynB_like"/>
    <property type="match status" value="1"/>
</dbReference>
<dbReference type="InterPro" id="IPR051532">
    <property type="entry name" value="Ester_Hydrolysis_Enzymes"/>
</dbReference>
<dbReference type="KEGG" id="sro:Sros_4057"/>
<evidence type="ECO:0000259" key="3">
    <source>
        <dbReference type="Pfam" id="PF13472"/>
    </source>
</evidence>
<dbReference type="PANTHER" id="PTHR30383:SF5">
    <property type="entry name" value="SGNH HYDROLASE-TYPE ESTERASE DOMAIN-CONTAINING PROTEIN"/>
    <property type="match status" value="1"/>
</dbReference>
<dbReference type="SUPFAM" id="SSF52266">
    <property type="entry name" value="SGNH hydrolase"/>
    <property type="match status" value="1"/>
</dbReference>
<evidence type="ECO:0000256" key="1">
    <source>
        <dbReference type="SAM" id="MobiDB-lite"/>
    </source>
</evidence>
<evidence type="ECO:0000313" key="5">
    <source>
        <dbReference type="Proteomes" id="UP000002029"/>
    </source>
</evidence>
<organism evidence="4 5">
    <name type="scientific">Streptosporangium roseum (strain ATCC 12428 / DSM 43021 / JCM 3005 / KCTC 9067 / NCIMB 10171 / NRRL 2505 / NI 9100)</name>
    <dbReference type="NCBI Taxonomy" id="479432"/>
    <lineage>
        <taxon>Bacteria</taxon>
        <taxon>Bacillati</taxon>
        <taxon>Actinomycetota</taxon>
        <taxon>Actinomycetes</taxon>
        <taxon>Streptosporangiales</taxon>
        <taxon>Streptosporangiaceae</taxon>
        <taxon>Streptosporangium</taxon>
    </lineage>
</organism>
<feature type="region of interest" description="Disordered" evidence="1">
    <location>
        <begin position="235"/>
        <end position="261"/>
    </location>
</feature>
<evidence type="ECO:0000313" key="4">
    <source>
        <dbReference type="EMBL" id="ACZ86965.1"/>
    </source>
</evidence>
<feature type="chain" id="PRO_5003027737" description="SGNH hydrolase-type esterase domain-containing protein" evidence="2">
    <location>
        <begin position="32"/>
        <end position="261"/>
    </location>
</feature>
<feature type="domain" description="SGNH hydrolase-type esterase" evidence="3">
    <location>
        <begin position="42"/>
        <end position="218"/>
    </location>
</feature>
<dbReference type="InterPro" id="IPR013830">
    <property type="entry name" value="SGNH_hydro"/>
</dbReference>
<dbReference type="OrthoDB" id="468550at2"/>
<dbReference type="EMBL" id="CP001814">
    <property type="protein sequence ID" value="ACZ86965.1"/>
    <property type="molecule type" value="Genomic_DNA"/>
</dbReference>
<dbReference type="GO" id="GO:0004622">
    <property type="term" value="F:phosphatidylcholine lysophospholipase activity"/>
    <property type="evidence" value="ECO:0007669"/>
    <property type="project" value="TreeGrafter"/>
</dbReference>
<dbReference type="Proteomes" id="UP000002029">
    <property type="component" value="Chromosome"/>
</dbReference>
<keyword evidence="2" id="KW-0732">Signal</keyword>
<protein>
    <recommendedName>
        <fullName evidence="3">SGNH hydrolase-type esterase domain-containing protein</fullName>
    </recommendedName>
</protein>
<dbReference type="Gene3D" id="3.40.50.1110">
    <property type="entry name" value="SGNH hydrolase"/>
    <property type="match status" value="1"/>
</dbReference>
<dbReference type="eggNOG" id="COG2755">
    <property type="taxonomic scope" value="Bacteria"/>
</dbReference>
<dbReference type="PANTHER" id="PTHR30383">
    <property type="entry name" value="THIOESTERASE 1/PROTEASE 1/LYSOPHOSPHOLIPASE L1"/>
    <property type="match status" value="1"/>
</dbReference>
<sequence length="261" mass="26886">MIFWFRRAVAALLAVALGAATVLPCPVTASAESNGGTRIMPLGDSITDGFADPGGYRVALWRSLADAGHLVDFVGSGYNGPAELADHDHEGHPGWRIDEIDAGVAGWIGSTSPRTVLLHIGTNDMVQNRDLAGAPARLSALIDRITAAAPAAELFVATIIPLADPVLEARAAAYNAAIPGIVRSRAAAGRRVHLVDMHAAVAAADLADGVHPGRTGYDRMAAAWHAALSSVPGSAGFRGHGGRRATGSPPRPAGPWGSRRA</sequence>
<reference evidence="4 5" key="1">
    <citation type="journal article" date="2010" name="Stand. Genomic Sci.">
        <title>Complete genome sequence of Streptosporangium roseum type strain (NI 9100).</title>
        <authorList>
            <person name="Nolan M."/>
            <person name="Sikorski J."/>
            <person name="Jando M."/>
            <person name="Lucas S."/>
            <person name="Lapidus A."/>
            <person name="Glavina Del Rio T."/>
            <person name="Chen F."/>
            <person name="Tice H."/>
            <person name="Pitluck S."/>
            <person name="Cheng J.F."/>
            <person name="Chertkov O."/>
            <person name="Sims D."/>
            <person name="Meincke L."/>
            <person name="Brettin T."/>
            <person name="Han C."/>
            <person name="Detter J.C."/>
            <person name="Bruce D."/>
            <person name="Goodwin L."/>
            <person name="Land M."/>
            <person name="Hauser L."/>
            <person name="Chang Y.J."/>
            <person name="Jeffries C.D."/>
            <person name="Ivanova N."/>
            <person name="Mavromatis K."/>
            <person name="Mikhailova N."/>
            <person name="Chen A."/>
            <person name="Palaniappan K."/>
            <person name="Chain P."/>
            <person name="Rohde M."/>
            <person name="Goker M."/>
            <person name="Bristow J."/>
            <person name="Eisen J.A."/>
            <person name="Markowitz V."/>
            <person name="Hugenholtz P."/>
            <person name="Kyrpides N.C."/>
            <person name="Klenk H.P."/>
        </authorList>
    </citation>
    <scope>NUCLEOTIDE SEQUENCE [LARGE SCALE GENOMIC DNA]</scope>
    <source>
        <strain evidence="5">ATCC 12428 / DSM 43021 / JCM 3005 / NI 9100</strain>
    </source>
</reference>
<dbReference type="STRING" id="479432.Sros_4057"/>
<accession>D2AWG9</accession>
<dbReference type="HOGENOM" id="CLU_044083_3_0_11"/>
<keyword evidence="5" id="KW-1185">Reference proteome</keyword>
<name>D2AWG9_STRRD</name>
<gene>
    <name evidence="4" type="ordered locus">Sros_4057</name>
</gene>
<proteinExistence type="predicted"/>